<dbReference type="OrthoDB" id="9807770at2"/>
<evidence type="ECO:0000256" key="1">
    <source>
        <dbReference type="ARBA" id="ARBA00007435"/>
    </source>
</evidence>
<dbReference type="STRING" id="1122204.SAMN05421781_2242"/>
<dbReference type="InterPro" id="IPR000305">
    <property type="entry name" value="GIY-YIG_endonuc"/>
</dbReference>
<dbReference type="PANTHER" id="PTHR34477">
    <property type="entry name" value="UPF0213 PROTEIN YHBQ"/>
    <property type="match status" value="1"/>
</dbReference>
<dbReference type="SMART" id="SM00465">
    <property type="entry name" value="GIYc"/>
    <property type="match status" value="1"/>
</dbReference>
<comment type="similarity">
    <text evidence="1">Belongs to the UPF0213 family.</text>
</comment>
<organism evidence="4 5">
    <name type="scientific">Marinococcus luteus</name>
    <dbReference type="NCBI Taxonomy" id="1122204"/>
    <lineage>
        <taxon>Bacteria</taxon>
        <taxon>Bacillati</taxon>
        <taxon>Bacillota</taxon>
        <taxon>Bacilli</taxon>
        <taxon>Bacillales</taxon>
        <taxon>Bacillaceae</taxon>
        <taxon>Marinococcus</taxon>
    </lineage>
</organism>
<dbReference type="PANTHER" id="PTHR34477:SF1">
    <property type="entry name" value="UPF0213 PROTEIN YHBQ"/>
    <property type="match status" value="1"/>
</dbReference>
<evidence type="ECO:0000256" key="2">
    <source>
        <dbReference type="SAM" id="MobiDB-lite"/>
    </source>
</evidence>
<evidence type="ECO:0000313" key="4">
    <source>
        <dbReference type="EMBL" id="SDW75061.1"/>
    </source>
</evidence>
<proteinExistence type="inferred from homology"/>
<dbReference type="Proteomes" id="UP000199488">
    <property type="component" value="Unassembled WGS sequence"/>
</dbReference>
<evidence type="ECO:0000259" key="3">
    <source>
        <dbReference type="PROSITE" id="PS50164"/>
    </source>
</evidence>
<keyword evidence="4" id="KW-0540">Nuclease</keyword>
<dbReference type="EMBL" id="FNNC01000005">
    <property type="protein sequence ID" value="SDW75061.1"/>
    <property type="molecule type" value="Genomic_DNA"/>
</dbReference>
<feature type="region of interest" description="Disordered" evidence="2">
    <location>
        <begin position="73"/>
        <end position="95"/>
    </location>
</feature>
<name>A0A1H2W3G3_9BACI</name>
<sequence>MEQNKHVVYILQCRDGSLYTGYTNNLQKRLEAHNAGRGAKYTKGRGPVRIVYHQRFPTKAEAMREEYRIKQLPRSHKQQLMKEAHDDPAVQLSGY</sequence>
<gene>
    <name evidence="4" type="ORF">SAMN05421781_2242</name>
</gene>
<dbReference type="Gene3D" id="3.40.1440.10">
    <property type="entry name" value="GIY-YIG endonuclease"/>
    <property type="match status" value="1"/>
</dbReference>
<feature type="domain" description="GIY-YIG" evidence="3">
    <location>
        <begin position="4"/>
        <end position="79"/>
    </location>
</feature>
<protein>
    <submittedName>
        <fullName evidence="4">Putative endonuclease</fullName>
    </submittedName>
</protein>
<dbReference type="CDD" id="cd10456">
    <property type="entry name" value="GIY-YIG_UPF0213"/>
    <property type="match status" value="1"/>
</dbReference>
<keyword evidence="4" id="KW-0255">Endonuclease</keyword>
<dbReference type="AlphaFoldDB" id="A0A1H2W3G3"/>
<dbReference type="InterPro" id="IPR050190">
    <property type="entry name" value="UPF0213_domain"/>
</dbReference>
<evidence type="ECO:0000313" key="5">
    <source>
        <dbReference type="Proteomes" id="UP000199488"/>
    </source>
</evidence>
<dbReference type="InterPro" id="IPR035901">
    <property type="entry name" value="GIY-YIG_endonuc_sf"/>
</dbReference>
<dbReference type="PROSITE" id="PS50164">
    <property type="entry name" value="GIY_YIG"/>
    <property type="match status" value="1"/>
</dbReference>
<keyword evidence="4" id="KW-0378">Hydrolase</keyword>
<keyword evidence="5" id="KW-1185">Reference proteome</keyword>
<dbReference type="GO" id="GO:0004519">
    <property type="term" value="F:endonuclease activity"/>
    <property type="evidence" value="ECO:0007669"/>
    <property type="project" value="UniProtKB-KW"/>
</dbReference>
<accession>A0A1H2W3G3</accession>
<reference evidence="4 5" key="1">
    <citation type="submission" date="2016-10" db="EMBL/GenBank/DDBJ databases">
        <authorList>
            <person name="de Groot N.N."/>
        </authorList>
    </citation>
    <scope>NUCLEOTIDE SEQUENCE [LARGE SCALE GENOMIC DNA]</scope>
    <source>
        <strain evidence="4 5">DSM 23126</strain>
    </source>
</reference>
<dbReference type="SUPFAM" id="SSF82771">
    <property type="entry name" value="GIY-YIG endonuclease"/>
    <property type="match status" value="1"/>
</dbReference>
<dbReference type="RefSeq" id="WP_091615053.1">
    <property type="nucleotide sequence ID" value="NZ_FNNC01000005.1"/>
</dbReference>
<dbReference type="Pfam" id="PF01541">
    <property type="entry name" value="GIY-YIG"/>
    <property type="match status" value="1"/>
</dbReference>